<gene>
    <name evidence="3" type="ORF">Vbra_7329</name>
</gene>
<evidence type="ECO:0000313" key="3">
    <source>
        <dbReference type="EMBL" id="CEL94656.1"/>
    </source>
</evidence>
<feature type="compositionally biased region" description="Basic and acidic residues" evidence="2">
    <location>
        <begin position="1033"/>
        <end position="1045"/>
    </location>
</feature>
<feature type="region of interest" description="Disordered" evidence="2">
    <location>
        <begin position="1317"/>
        <end position="1337"/>
    </location>
</feature>
<feature type="compositionally biased region" description="Polar residues" evidence="2">
    <location>
        <begin position="864"/>
        <end position="879"/>
    </location>
</feature>
<feature type="region of interest" description="Disordered" evidence="2">
    <location>
        <begin position="1434"/>
        <end position="1467"/>
    </location>
</feature>
<accession>A0A0G4EFA8</accession>
<feature type="compositionally biased region" description="Low complexity" evidence="2">
    <location>
        <begin position="1009"/>
        <end position="1023"/>
    </location>
</feature>
<feature type="compositionally biased region" description="Polar residues" evidence="2">
    <location>
        <begin position="1116"/>
        <end position="1129"/>
    </location>
</feature>
<feature type="region of interest" description="Disordered" evidence="2">
    <location>
        <begin position="922"/>
        <end position="1153"/>
    </location>
</feature>
<proteinExistence type="predicted"/>
<dbReference type="Gene3D" id="1.25.10.10">
    <property type="entry name" value="Leucine-rich Repeat Variant"/>
    <property type="match status" value="2"/>
</dbReference>
<dbReference type="Proteomes" id="UP000041254">
    <property type="component" value="Unassembled WGS sequence"/>
</dbReference>
<dbReference type="InParanoid" id="A0A0G4EFA8"/>
<reference evidence="3 4" key="1">
    <citation type="submission" date="2014-11" db="EMBL/GenBank/DDBJ databases">
        <authorList>
            <person name="Zhu J."/>
            <person name="Qi W."/>
            <person name="Song R."/>
        </authorList>
    </citation>
    <scope>NUCLEOTIDE SEQUENCE [LARGE SCALE GENOMIC DNA]</scope>
</reference>
<dbReference type="SUPFAM" id="SSF48371">
    <property type="entry name" value="ARM repeat"/>
    <property type="match status" value="1"/>
</dbReference>
<evidence type="ECO:0000256" key="2">
    <source>
        <dbReference type="SAM" id="MobiDB-lite"/>
    </source>
</evidence>
<feature type="compositionally biased region" description="Polar residues" evidence="2">
    <location>
        <begin position="1142"/>
        <end position="1151"/>
    </location>
</feature>
<evidence type="ECO:0000313" key="4">
    <source>
        <dbReference type="Proteomes" id="UP000041254"/>
    </source>
</evidence>
<protein>
    <submittedName>
        <fullName evidence="3">Uncharacterized protein</fullName>
    </submittedName>
</protein>
<sequence length="1558" mass="169817">MEILPVLLTSLLMLRPGDKKKDVISAVVRPLSSDVRAATLVLALDKLVPVTFHPSFDELIRVGGLRPIVALLGHTAPQVAKAALSPLFPYTVLFDSALVPEEKRAGVIKQLVDEGQLLRSLTTLLATMRQNAPDENWQRDVKDALHAIGDCITAGGAMVIEKIVAANLVPQLRALDRRIARDTSMDKPAVNELHVLLGWTSRSLLDTLIDGDNTVANATQLLYMVEQGCIQSVYRALDAMDSSSVDSSLLTFARLLMVDATSKVGQAIIQRMNKDGFEVAIRRVADQRLPDEDIQQHADVVLALRELRADPTLSDTLSAMSAHFTNLVECRGQHADAAGDDLAAVKEIRSSVKNNKGCLEATRALLDVAYTGIDGVRALLRIDVIPGLAAFLKRTIGASRELQESQVDAIVPALETVLFIFDVTEHHDCFDELLSHGVVPLLVQALKCRERVRVKEATNAMGAIANILRSTSANADDLREVQLQLQLRESDFLTECERILSLPFTHGCVLYRNALSAFHAFLVSFSRAGLSARERDEYIQEMFDADVVHHIMRFVDVPPDYRAHPCYFDDVYTTKIFLEVATEATSKQLSIFVGHGVLPLMCRSLSSASVSILGYTFETLFRSATNTRIKQLVGEEGCVGEMVKYALGNDSAISEMYASLLSTMSIDRATWHLYLQTNSSENRTAEQTSSSDMGSCNLTAPSLSTAEDSSGTDAWARMRSSVFHKSGSIRFPNAAGWEAVTSLTFTDFVEESMDATPSATQSELPPEPAPTVRQELDAWRTHSQGFFLALVCVVVVLLILYKTGPPALRFFQSWRADAKAMRLRAMEEEARRNEEELVAEEAAERARTPTAGSKQRQRSERRPTTPSHQTAQASPNASESAVAAAMPTEGNDRDDQGDHAEARGMADETRLDEEATHEALATARLVSQGRKKKGKKKASAKAEPSASSASRQEAVSASSSSASPACPLDDSTSGGPDGSGGDAHVRKEGATFTDDISAGKHVSRDITRTTSLSATSLSASSASDTPCPPEPADPSHEDQHDKKDAAEEEPLAPLRLVQEHAPTPRPQPPAARPASPTLRPSQPPPASMPSLPPPPLPSSKPSPSRHHKDEAPKESGPTTTTTFKAPQAQTRRRHPGACLPFSQPTNAITPSTPVPPQRPIAQAAASGAAFGTHDSSWVEMEAAWTEWERGPSGGRQGGGGEDIGAVTRRAAEEQAAKVVAQLQSDVRDAIANKQRLESQNAALLQHCCSLLTRDALFASKTSAEVRAFETRIREEDQRLDTLYDMAMGAKALPRGQPRPLSDNSLLNQDATAFSLTQPPAAAAGSSSDRSQEALPSTETELRQMHYKLNIAIRELEEAITTVTVECRSLQTVLQSLQREYAVMRNQVTTGLTVDRLHSLKTAAAIEAFKQDIKHAREALRDLSREVGKREALLEGDEKDTHSQPQQHQHLVQQQQQQQPSANDNGDAAVERGSCVACRDDKKPPVITFFPCKQTCLCEECWQEWRDRHERAKADKERLEAAGRPVPEEVRRYAVLRCPACGMDAVHADSLSDVRVTTD</sequence>
<feature type="compositionally biased region" description="Polar residues" evidence="2">
    <location>
        <begin position="1324"/>
        <end position="1337"/>
    </location>
</feature>
<dbReference type="InterPro" id="IPR013083">
    <property type="entry name" value="Znf_RING/FYVE/PHD"/>
</dbReference>
<keyword evidence="1" id="KW-0175">Coiled coil</keyword>
<dbReference type="EMBL" id="CDMY01000224">
    <property type="protein sequence ID" value="CEL94656.1"/>
    <property type="molecule type" value="Genomic_DNA"/>
</dbReference>
<feature type="region of interest" description="Disordered" evidence="2">
    <location>
        <begin position="830"/>
        <end position="899"/>
    </location>
</feature>
<feature type="compositionally biased region" description="Pro residues" evidence="2">
    <location>
        <begin position="1081"/>
        <end position="1100"/>
    </location>
</feature>
<feature type="compositionally biased region" description="Low complexity" evidence="2">
    <location>
        <begin position="1443"/>
        <end position="1459"/>
    </location>
</feature>
<feature type="coiled-coil region" evidence="1">
    <location>
        <begin position="1219"/>
        <end position="1246"/>
    </location>
</feature>
<name>A0A0G4EFA8_VITBC</name>
<dbReference type="VEuPathDB" id="CryptoDB:Vbra_7329"/>
<feature type="coiled-coil region" evidence="1">
    <location>
        <begin position="1366"/>
        <end position="1425"/>
    </location>
</feature>
<evidence type="ECO:0000256" key="1">
    <source>
        <dbReference type="SAM" id="Coils"/>
    </source>
</evidence>
<organism evidence="3 4">
    <name type="scientific">Vitrella brassicaformis (strain CCMP3155)</name>
    <dbReference type="NCBI Taxonomy" id="1169540"/>
    <lineage>
        <taxon>Eukaryota</taxon>
        <taxon>Sar</taxon>
        <taxon>Alveolata</taxon>
        <taxon>Colpodellida</taxon>
        <taxon>Vitrellaceae</taxon>
        <taxon>Vitrella</taxon>
    </lineage>
</organism>
<feature type="region of interest" description="Disordered" evidence="2">
    <location>
        <begin position="682"/>
        <end position="706"/>
    </location>
</feature>
<dbReference type="InterPro" id="IPR011989">
    <property type="entry name" value="ARM-like"/>
</dbReference>
<feature type="compositionally biased region" description="Basic residues" evidence="2">
    <location>
        <begin position="929"/>
        <end position="939"/>
    </location>
</feature>
<keyword evidence="4" id="KW-1185">Reference proteome</keyword>
<dbReference type="InterPro" id="IPR016024">
    <property type="entry name" value="ARM-type_fold"/>
</dbReference>
<dbReference type="Gene3D" id="3.30.40.10">
    <property type="entry name" value="Zinc/RING finger domain, C3HC4 (zinc finger)"/>
    <property type="match status" value="1"/>
</dbReference>
<feature type="compositionally biased region" description="Basic and acidic residues" evidence="2">
    <location>
        <begin position="890"/>
        <end position="899"/>
    </location>
</feature>
<feature type="compositionally biased region" description="Low complexity" evidence="2">
    <location>
        <begin position="941"/>
        <end position="974"/>
    </location>
</feature>